<comment type="caution">
    <text evidence="1">The sequence shown here is derived from an EMBL/GenBank/DDBJ whole genome shotgun (WGS) entry which is preliminary data.</text>
</comment>
<keyword evidence="2" id="KW-1185">Reference proteome</keyword>
<name>A0A9D4RCV4_DREPO</name>
<dbReference type="EMBL" id="JAIWYP010000002">
    <property type="protein sequence ID" value="KAH3862007.1"/>
    <property type="molecule type" value="Genomic_DNA"/>
</dbReference>
<evidence type="ECO:0000313" key="2">
    <source>
        <dbReference type="Proteomes" id="UP000828390"/>
    </source>
</evidence>
<evidence type="ECO:0000313" key="1">
    <source>
        <dbReference type="EMBL" id="KAH3862007.1"/>
    </source>
</evidence>
<reference evidence="1" key="1">
    <citation type="journal article" date="2019" name="bioRxiv">
        <title>The Genome of the Zebra Mussel, Dreissena polymorpha: A Resource for Invasive Species Research.</title>
        <authorList>
            <person name="McCartney M.A."/>
            <person name="Auch B."/>
            <person name="Kono T."/>
            <person name="Mallez S."/>
            <person name="Zhang Y."/>
            <person name="Obille A."/>
            <person name="Becker A."/>
            <person name="Abrahante J.E."/>
            <person name="Garbe J."/>
            <person name="Badalamenti J.P."/>
            <person name="Herman A."/>
            <person name="Mangelson H."/>
            <person name="Liachko I."/>
            <person name="Sullivan S."/>
            <person name="Sone E.D."/>
            <person name="Koren S."/>
            <person name="Silverstein K.A.T."/>
            <person name="Beckman K.B."/>
            <person name="Gohl D.M."/>
        </authorList>
    </citation>
    <scope>NUCLEOTIDE SEQUENCE</scope>
    <source>
        <strain evidence="1">Duluth1</strain>
        <tissue evidence="1">Whole animal</tissue>
    </source>
</reference>
<organism evidence="1 2">
    <name type="scientific">Dreissena polymorpha</name>
    <name type="common">Zebra mussel</name>
    <name type="synonym">Mytilus polymorpha</name>
    <dbReference type="NCBI Taxonomy" id="45954"/>
    <lineage>
        <taxon>Eukaryota</taxon>
        <taxon>Metazoa</taxon>
        <taxon>Spiralia</taxon>
        <taxon>Lophotrochozoa</taxon>
        <taxon>Mollusca</taxon>
        <taxon>Bivalvia</taxon>
        <taxon>Autobranchia</taxon>
        <taxon>Heteroconchia</taxon>
        <taxon>Euheterodonta</taxon>
        <taxon>Imparidentia</taxon>
        <taxon>Neoheterodontei</taxon>
        <taxon>Myida</taxon>
        <taxon>Dreissenoidea</taxon>
        <taxon>Dreissenidae</taxon>
        <taxon>Dreissena</taxon>
    </lineage>
</organism>
<protein>
    <submittedName>
        <fullName evidence="1">Uncharacterized protein</fullName>
    </submittedName>
</protein>
<reference evidence="1" key="2">
    <citation type="submission" date="2020-11" db="EMBL/GenBank/DDBJ databases">
        <authorList>
            <person name="McCartney M.A."/>
            <person name="Auch B."/>
            <person name="Kono T."/>
            <person name="Mallez S."/>
            <person name="Becker A."/>
            <person name="Gohl D.M."/>
            <person name="Silverstein K.A.T."/>
            <person name="Koren S."/>
            <person name="Bechman K.B."/>
            <person name="Herman A."/>
            <person name="Abrahante J.E."/>
            <person name="Garbe J."/>
        </authorList>
    </citation>
    <scope>NUCLEOTIDE SEQUENCE</scope>
    <source>
        <strain evidence="1">Duluth1</strain>
        <tissue evidence="1">Whole animal</tissue>
    </source>
</reference>
<dbReference type="Proteomes" id="UP000828390">
    <property type="component" value="Unassembled WGS sequence"/>
</dbReference>
<gene>
    <name evidence="1" type="ORF">DPMN_024961</name>
</gene>
<proteinExistence type="predicted"/>
<dbReference type="AlphaFoldDB" id="A0A9D4RCV4"/>
<accession>A0A9D4RCV4</accession>
<sequence length="99" mass="11303">MHESAKDKFVPGERIPPRAIVSTFMRYSHAKKRFKGSTLKPETLKGFSLNLYTCNMVEGDLREMSSVNLVDTAEQHKGEKWTMINSDAKDKASIRRKLS</sequence>